<dbReference type="EMBL" id="OZ020101">
    <property type="protein sequence ID" value="CAK9275194.1"/>
    <property type="molecule type" value="Genomic_DNA"/>
</dbReference>
<keyword evidence="2" id="KW-0732">Signal</keyword>
<keyword evidence="4" id="KW-1185">Reference proteome</keyword>
<gene>
    <name evidence="3" type="ORF">CSSPJE1EN1_LOCUS20672</name>
</gene>
<dbReference type="Proteomes" id="UP001497444">
    <property type="component" value="Chromosome 6"/>
</dbReference>
<feature type="transmembrane region" description="Helical" evidence="1">
    <location>
        <begin position="56"/>
        <end position="82"/>
    </location>
</feature>
<evidence type="ECO:0000313" key="4">
    <source>
        <dbReference type="Proteomes" id="UP001497444"/>
    </source>
</evidence>
<keyword evidence="1" id="KW-1133">Transmembrane helix</keyword>
<evidence type="ECO:0008006" key="5">
    <source>
        <dbReference type="Google" id="ProtNLM"/>
    </source>
</evidence>
<evidence type="ECO:0000256" key="1">
    <source>
        <dbReference type="SAM" id="Phobius"/>
    </source>
</evidence>
<keyword evidence="1" id="KW-0812">Transmembrane</keyword>
<accession>A0ABP0X7W1</accession>
<protein>
    <recommendedName>
        <fullName evidence="5">Secreted protein</fullName>
    </recommendedName>
</protein>
<evidence type="ECO:0000256" key="2">
    <source>
        <dbReference type="SAM" id="SignalP"/>
    </source>
</evidence>
<sequence length="100" mass="10703">MPPWPSMWVVFGTSFTCSAALRNFNGGSPTSSTTDWHSASFNSSAFRSRSNLPNSLAFLALASCSVISFSCSVISFSCLAAFSCTSDCVNQALLHFEMLP</sequence>
<evidence type="ECO:0000313" key="3">
    <source>
        <dbReference type="EMBL" id="CAK9275194.1"/>
    </source>
</evidence>
<keyword evidence="1" id="KW-0472">Membrane</keyword>
<reference evidence="3" key="1">
    <citation type="submission" date="2024-02" db="EMBL/GenBank/DDBJ databases">
        <authorList>
            <consortium name="ELIXIR-Norway"/>
            <consortium name="Elixir Norway"/>
        </authorList>
    </citation>
    <scope>NUCLEOTIDE SEQUENCE</scope>
</reference>
<proteinExistence type="predicted"/>
<feature type="chain" id="PRO_5046570190" description="Secreted protein" evidence="2">
    <location>
        <begin position="21"/>
        <end position="100"/>
    </location>
</feature>
<name>A0ABP0X7W1_9BRYO</name>
<organism evidence="3 4">
    <name type="scientific">Sphagnum jensenii</name>
    <dbReference type="NCBI Taxonomy" id="128206"/>
    <lineage>
        <taxon>Eukaryota</taxon>
        <taxon>Viridiplantae</taxon>
        <taxon>Streptophyta</taxon>
        <taxon>Embryophyta</taxon>
        <taxon>Bryophyta</taxon>
        <taxon>Sphagnophytina</taxon>
        <taxon>Sphagnopsida</taxon>
        <taxon>Sphagnales</taxon>
        <taxon>Sphagnaceae</taxon>
        <taxon>Sphagnum</taxon>
    </lineage>
</organism>
<feature type="signal peptide" evidence="2">
    <location>
        <begin position="1"/>
        <end position="20"/>
    </location>
</feature>